<dbReference type="EMBL" id="KE747824">
    <property type="protein sequence ID" value="RMZ70701.1"/>
    <property type="molecule type" value="Genomic_DNA"/>
</dbReference>
<protein>
    <submittedName>
        <fullName evidence="1">Uncharacterized protein</fullName>
    </submittedName>
</protein>
<sequence length="168" mass="19146">MSNRTSDLSTASVQPTIGEEMLIYQHLLVTEPQGAETLLAHIKTRLRTEPVTEIDVQTIWHVAPVPDMLDALVGNLVKFDVLNMQPTGGYIHLFIETEMLQMHERGQQQLIAMFEKHQCAYHVPKVSKLKDHLYRPIRGACSRVKHSAEKRAKDLVVRAVLLPHIRKL</sequence>
<organism evidence="1 2">
    <name type="scientific">Pyrenophora seminiperda CCB06</name>
    <dbReference type="NCBI Taxonomy" id="1302712"/>
    <lineage>
        <taxon>Eukaryota</taxon>
        <taxon>Fungi</taxon>
        <taxon>Dikarya</taxon>
        <taxon>Ascomycota</taxon>
        <taxon>Pezizomycotina</taxon>
        <taxon>Dothideomycetes</taxon>
        <taxon>Pleosporomycetidae</taxon>
        <taxon>Pleosporales</taxon>
        <taxon>Pleosporineae</taxon>
        <taxon>Pleosporaceae</taxon>
        <taxon>Pyrenophora</taxon>
    </lineage>
</organism>
<evidence type="ECO:0000313" key="1">
    <source>
        <dbReference type="EMBL" id="RMZ70701.1"/>
    </source>
</evidence>
<proteinExistence type="predicted"/>
<dbReference type="AlphaFoldDB" id="A0A3M7M859"/>
<name>A0A3M7M859_9PLEO</name>
<accession>A0A3M7M859</accession>
<keyword evidence="2" id="KW-1185">Reference proteome</keyword>
<gene>
    <name evidence="1" type="ORF">GMOD_00000832</name>
</gene>
<reference evidence="1 2" key="1">
    <citation type="journal article" date="2014" name="PLoS ONE">
        <title>De novo Genome Assembly of the Fungal Plant Pathogen Pyrenophora semeniperda.</title>
        <authorList>
            <person name="Soliai M.M."/>
            <person name="Meyer S.E."/>
            <person name="Udall J.A."/>
            <person name="Elzinga D.E."/>
            <person name="Hermansen R.A."/>
            <person name="Bodily P.M."/>
            <person name="Hart A.A."/>
            <person name="Coleman C.E."/>
        </authorList>
    </citation>
    <scope>NUCLEOTIDE SEQUENCE [LARGE SCALE GENOMIC DNA]</scope>
    <source>
        <strain evidence="1 2">CCB06</strain>
        <tissue evidence="1">Mycelium</tissue>
    </source>
</reference>
<evidence type="ECO:0000313" key="2">
    <source>
        <dbReference type="Proteomes" id="UP000265663"/>
    </source>
</evidence>
<dbReference type="OrthoDB" id="3766216at2759"/>
<dbReference type="Proteomes" id="UP000265663">
    <property type="component" value="Unassembled WGS sequence"/>
</dbReference>